<keyword evidence="3" id="KW-1185">Reference proteome</keyword>
<dbReference type="PANTHER" id="PTHR30399:SF1">
    <property type="entry name" value="UTP PYROPHOSPHATASE"/>
    <property type="match status" value="1"/>
</dbReference>
<evidence type="ECO:0000313" key="3">
    <source>
        <dbReference type="Proteomes" id="UP001321786"/>
    </source>
</evidence>
<dbReference type="Gene3D" id="3.30.2010.10">
    <property type="entry name" value="Metalloproteases ('zincins'), catalytic domain"/>
    <property type="match status" value="1"/>
</dbReference>
<gene>
    <name evidence="2" type="ORF">HLPR_18640</name>
</gene>
<accession>A0AAU9E7X8</accession>
<dbReference type="Pfam" id="PF01863">
    <property type="entry name" value="YgjP-like"/>
    <property type="match status" value="1"/>
</dbReference>
<dbReference type="RefSeq" id="WP_338535161.1">
    <property type="nucleotide sequence ID" value="NZ_AP028654.1"/>
</dbReference>
<protein>
    <submittedName>
        <fullName evidence="2">M48 family metallopeptidase</fullName>
    </submittedName>
</protein>
<evidence type="ECO:0000313" key="2">
    <source>
        <dbReference type="EMBL" id="BEP29533.1"/>
    </source>
</evidence>
<dbReference type="AlphaFoldDB" id="A0AAU9E7X8"/>
<evidence type="ECO:0000259" key="1">
    <source>
        <dbReference type="Pfam" id="PF01863"/>
    </source>
</evidence>
<dbReference type="KEGG" id="hprf:HLPR_18640"/>
<dbReference type="CDD" id="cd07344">
    <property type="entry name" value="M48_yhfN_like"/>
    <property type="match status" value="1"/>
</dbReference>
<dbReference type="EMBL" id="AP028654">
    <property type="protein sequence ID" value="BEP29533.1"/>
    <property type="molecule type" value="Genomic_DNA"/>
</dbReference>
<proteinExistence type="predicted"/>
<dbReference type="InterPro" id="IPR002725">
    <property type="entry name" value="YgjP-like_metallopeptidase"/>
</dbReference>
<organism evidence="2 3">
    <name type="scientific">Helicovermis profundi</name>
    <dbReference type="NCBI Taxonomy" id="3065157"/>
    <lineage>
        <taxon>Bacteria</taxon>
        <taxon>Bacillati</taxon>
        <taxon>Bacillota</taxon>
        <taxon>Clostridia</taxon>
        <taxon>Helicovermis</taxon>
    </lineage>
</organism>
<sequence>MQIVHNEEIIEFSVKYSKRKSLLISVIPTNEVKVTAPLGVSEELIKDNVRKKADWILKKINQFNEIDFEKIEKKYVNNEIFLYLGKDYFLQIKDDVPYKKAKAKLKGDNIIIYTPSNDKQIIKKAVEDWYRKRTKEKLVERINYYQKYFDVYPIKIVSKIQKRRWGTCTSKREIYFNLKCAMLPMNIFDYVVVHELCHMVHMNHKEKYWSLVESIIPDYKERKEWLKINGHKIEL</sequence>
<dbReference type="InterPro" id="IPR053136">
    <property type="entry name" value="UTP_pyrophosphatase-like"/>
</dbReference>
<dbReference type="Proteomes" id="UP001321786">
    <property type="component" value="Chromosome"/>
</dbReference>
<name>A0AAU9E7X8_9FIRM</name>
<feature type="domain" description="YgjP-like metallopeptidase" evidence="1">
    <location>
        <begin position="21"/>
        <end position="227"/>
    </location>
</feature>
<reference evidence="2 3" key="1">
    <citation type="submission" date="2023-08" db="EMBL/GenBank/DDBJ databases">
        <title>Helicovermis profunda gen. nov., sp. nov., a novel mesophilic, fermentative bacterium within the Bacillota from a deep-sea hydrothermal vent chimney.</title>
        <authorList>
            <person name="Miyazaki U."/>
            <person name="Mizutani D."/>
            <person name="Hashimoto Y."/>
            <person name="Tame A."/>
            <person name="Sawayama S."/>
            <person name="Miyazaki J."/>
            <person name="Takai K."/>
            <person name="Nakagawa S."/>
        </authorList>
    </citation>
    <scope>NUCLEOTIDE SEQUENCE [LARGE SCALE GENOMIC DNA]</scope>
    <source>
        <strain evidence="2 3">S502</strain>
    </source>
</reference>
<dbReference type="PANTHER" id="PTHR30399">
    <property type="entry name" value="UNCHARACTERIZED PROTEIN YGJP"/>
    <property type="match status" value="1"/>
</dbReference>